<dbReference type="EMBL" id="LT629762">
    <property type="protein sequence ID" value="SDT52196.1"/>
    <property type="molecule type" value="Genomic_DNA"/>
</dbReference>
<proteinExistence type="predicted"/>
<dbReference type="RefSeq" id="WP_157720185.1">
    <property type="nucleotide sequence ID" value="NZ_LT629762.1"/>
</dbReference>
<dbReference type="STRING" id="1148509.SAMN05216222_4865"/>
<dbReference type="Proteomes" id="UP000198481">
    <property type="component" value="Chromosome I"/>
</dbReference>
<evidence type="ECO:0000313" key="1">
    <source>
        <dbReference type="EMBL" id="SDT52196.1"/>
    </source>
</evidence>
<reference evidence="1 2" key="1">
    <citation type="submission" date="2016-10" db="EMBL/GenBank/DDBJ databases">
        <authorList>
            <person name="de Groot N.N."/>
        </authorList>
    </citation>
    <scope>NUCLEOTIDE SEQUENCE [LARGE SCALE GENOMIC DNA]</scope>
    <source>
        <strain evidence="1 2">LMG 26867</strain>
    </source>
</reference>
<name>A0A1H2B329_9PSED</name>
<accession>A0A1H2B329</accession>
<sequence length="147" mass="16927">MEYKASTQDWPSDDVVTHFQFCATMQLRTPFRILERHGETYWDRTKRPPIITREAWQGIWVPGTAFSDRMATTSMMASEIGPIPTNGSDFHRFLLVIRHIAETTAGVEKRYTAICAECERDPWTEIVNRLKGSTSIADQFTGRVRKT</sequence>
<protein>
    <submittedName>
        <fullName evidence="1">Uncharacterized protein</fullName>
    </submittedName>
</protein>
<gene>
    <name evidence="1" type="ORF">SAMN05216222_4865</name>
</gene>
<evidence type="ECO:0000313" key="2">
    <source>
        <dbReference type="Proteomes" id="UP000198481"/>
    </source>
</evidence>
<organism evidence="1 2">
    <name type="scientific">Pseudomonas prosekii</name>
    <dbReference type="NCBI Taxonomy" id="1148509"/>
    <lineage>
        <taxon>Bacteria</taxon>
        <taxon>Pseudomonadati</taxon>
        <taxon>Pseudomonadota</taxon>
        <taxon>Gammaproteobacteria</taxon>
        <taxon>Pseudomonadales</taxon>
        <taxon>Pseudomonadaceae</taxon>
        <taxon>Pseudomonas</taxon>
    </lineage>
</organism>
<dbReference type="AlphaFoldDB" id="A0A1H2B329"/>